<dbReference type="AlphaFoldDB" id="A0A0A1W9D4"/>
<proteinExistence type="predicted"/>
<evidence type="ECO:0000313" key="2">
    <source>
        <dbReference type="Proteomes" id="UP000032305"/>
    </source>
</evidence>
<organism evidence="1 2">
    <name type="scientific">Sphingomonas parapaucimobilis NBRC 15100</name>
    <dbReference type="NCBI Taxonomy" id="1219049"/>
    <lineage>
        <taxon>Bacteria</taxon>
        <taxon>Pseudomonadati</taxon>
        <taxon>Pseudomonadota</taxon>
        <taxon>Alphaproteobacteria</taxon>
        <taxon>Sphingomonadales</taxon>
        <taxon>Sphingomonadaceae</taxon>
        <taxon>Sphingomonas</taxon>
    </lineage>
</organism>
<protein>
    <recommendedName>
        <fullName evidence="3">Ead/Ea22-like family protein</fullName>
    </recommendedName>
</protein>
<comment type="caution">
    <text evidence="1">The sequence shown here is derived from an EMBL/GenBank/DDBJ whole genome shotgun (WGS) entry which is preliminary data.</text>
</comment>
<name>A0A0A1W9D4_9SPHN</name>
<keyword evidence="2" id="KW-1185">Reference proteome</keyword>
<dbReference type="Proteomes" id="UP000032305">
    <property type="component" value="Unassembled WGS sequence"/>
</dbReference>
<evidence type="ECO:0008006" key="3">
    <source>
        <dbReference type="Google" id="ProtNLM"/>
    </source>
</evidence>
<accession>A0A0A1W9D4</accession>
<dbReference type="OrthoDB" id="9804286at2"/>
<dbReference type="RefSeq" id="WP_042488895.1">
    <property type="nucleotide sequence ID" value="NZ_BBPI01000068.1"/>
</dbReference>
<evidence type="ECO:0000313" key="1">
    <source>
        <dbReference type="EMBL" id="GAM01721.1"/>
    </source>
</evidence>
<gene>
    <name evidence="1" type="ORF">SP5_068_00890</name>
</gene>
<reference evidence="1 2" key="1">
    <citation type="submission" date="2014-11" db="EMBL/GenBank/DDBJ databases">
        <title>Whole genome shotgun sequence of Sphingomonas parapaucimobilis NBRC 15100.</title>
        <authorList>
            <person name="Katano-Makiyama Y."/>
            <person name="Hosoyama A."/>
            <person name="Hashimoto M."/>
            <person name="Hosoyama Y."/>
            <person name="Noguchi M."/>
            <person name="Numata M."/>
            <person name="Tsuchikane K."/>
            <person name="Hirakata S."/>
            <person name="Uohara A."/>
            <person name="Shimodaira J."/>
            <person name="Ohji S."/>
            <person name="Ichikawa N."/>
            <person name="Kimura A."/>
            <person name="Yamazoe A."/>
            <person name="Fujita N."/>
        </authorList>
    </citation>
    <scope>NUCLEOTIDE SEQUENCE [LARGE SCALE GENOMIC DNA]</scope>
    <source>
        <strain evidence="1 2">NBRC 15100</strain>
    </source>
</reference>
<dbReference type="EMBL" id="BBPI01000068">
    <property type="protein sequence ID" value="GAM01721.1"/>
    <property type="molecule type" value="Genomic_DNA"/>
</dbReference>
<sequence length="138" mass="15498">MTDLTERLRKRIAEASKLPWHLMNKGFGRDNSPTIYGADEDLRFIARFRDGPCFHTATPDLANAKLAVDAVNTLPDLLATLETLTQENARLREALGRVVSVDQERHWTATKENPETHWEIMDGQCARIARKALGGGDE</sequence>